<evidence type="ECO:0000313" key="1">
    <source>
        <dbReference type="EMBL" id="KAH3878781.1"/>
    </source>
</evidence>
<organism evidence="1 2">
    <name type="scientific">Dreissena polymorpha</name>
    <name type="common">Zebra mussel</name>
    <name type="synonym">Mytilus polymorpha</name>
    <dbReference type="NCBI Taxonomy" id="45954"/>
    <lineage>
        <taxon>Eukaryota</taxon>
        <taxon>Metazoa</taxon>
        <taxon>Spiralia</taxon>
        <taxon>Lophotrochozoa</taxon>
        <taxon>Mollusca</taxon>
        <taxon>Bivalvia</taxon>
        <taxon>Autobranchia</taxon>
        <taxon>Heteroconchia</taxon>
        <taxon>Euheterodonta</taxon>
        <taxon>Imparidentia</taxon>
        <taxon>Neoheterodontei</taxon>
        <taxon>Myida</taxon>
        <taxon>Dreissenoidea</taxon>
        <taxon>Dreissenidae</taxon>
        <taxon>Dreissena</taxon>
    </lineage>
</organism>
<gene>
    <name evidence="1" type="ORF">DPMN_002680</name>
</gene>
<dbReference type="EMBL" id="JAIWYP010000001">
    <property type="protein sequence ID" value="KAH3878781.1"/>
    <property type="molecule type" value="Genomic_DNA"/>
</dbReference>
<reference evidence="1" key="1">
    <citation type="journal article" date="2019" name="bioRxiv">
        <title>The Genome of the Zebra Mussel, Dreissena polymorpha: A Resource for Invasive Species Research.</title>
        <authorList>
            <person name="McCartney M.A."/>
            <person name="Auch B."/>
            <person name="Kono T."/>
            <person name="Mallez S."/>
            <person name="Zhang Y."/>
            <person name="Obille A."/>
            <person name="Becker A."/>
            <person name="Abrahante J.E."/>
            <person name="Garbe J."/>
            <person name="Badalamenti J.P."/>
            <person name="Herman A."/>
            <person name="Mangelson H."/>
            <person name="Liachko I."/>
            <person name="Sullivan S."/>
            <person name="Sone E.D."/>
            <person name="Koren S."/>
            <person name="Silverstein K.A.T."/>
            <person name="Beckman K.B."/>
            <person name="Gohl D.M."/>
        </authorList>
    </citation>
    <scope>NUCLEOTIDE SEQUENCE</scope>
    <source>
        <strain evidence="1">Duluth1</strain>
        <tissue evidence="1">Whole animal</tissue>
    </source>
</reference>
<protein>
    <submittedName>
        <fullName evidence="1">Uncharacterized protein</fullName>
    </submittedName>
</protein>
<comment type="caution">
    <text evidence="1">The sequence shown here is derived from an EMBL/GenBank/DDBJ whole genome shotgun (WGS) entry which is preliminary data.</text>
</comment>
<dbReference type="AlphaFoldDB" id="A0A9D4MM41"/>
<proteinExistence type="predicted"/>
<accession>A0A9D4MM41</accession>
<evidence type="ECO:0000313" key="2">
    <source>
        <dbReference type="Proteomes" id="UP000828390"/>
    </source>
</evidence>
<name>A0A9D4MM41_DREPO</name>
<dbReference type="Proteomes" id="UP000828390">
    <property type="component" value="Unassembled WGS sequence"/>
</dbReference>
<reference evidence="1" key="2">
    <citation type="submission" date="2020-11" db="EMBL/GenBank/DDBJ databases">
        <authorList>
            <person name="McCartney M.A."/>
            <person name="Auch B."/>
            <person name="Kono T."/>
            <person name="Mallez S."/>
            <person name="Becker A."/>
            <person name="Gohl D.M."/>
            <person name="Silverstein K.A.T."/>
            <person name="Koren S."/>
            <person name="Bechman K.B."/>
            <person name="Herman A."/>
            <person name="Abrahante J.E."/>
            <person name="Garbe J."/>
        </authorList>
    </citation>
    <scope>NUCLEOTIDE SEQUENCE</scope>
    <source>
        <strain evidence="1">Duluth1</strain>
        <tissue evidence="1">Whole animal</tissue>
    </source>
</reference>
<keyword evidence="2" id="KW-1185">Reference proteome</keyword>
<sequence length="83" mass="9106">MSFNWPPGKKSNNCLSTHLSIPLATTLITASNVVSSKSPLTGNNFFANKAPFCISVRSSVPHCLSVVRSFGFLQQSLRYFLKL</sequence>